<dbReference type="STRING" id="671987.R0JWP7"/>
<dbReference type="RefSeq" id="XP_008030101.1">
    <property type="nucleotide sequence ID" value="XM_008031910.1"/>
</dbReference>
<dbReference type="InterPro" id="IPR002889">
    <property type="entry name" value="WSC_carb-bd"/>
</dbReference>
<accession>R0JWP7</accession>
<reference evidence="3 4" key="2">
    <citation type="journal article" date="2013" name="PLoS Genet.">
        <title>Comparative genome structure, secondary metabolite, and effector coding capacity across Cochliobolus pathogens.</title>
        <authorList>
            <person name="Condon B.J."/>
            <person name="Leng Y."/>
            <person name="Wu D."/>
            <person name="Bushley K.E."/>
            <person name="Ohm R.A."/>
            <person name="Otillar R."/>
            <person name="Martin J."/>
            <person name="Schackwitz W."/>
            <person name="Grimwood J."/>
            <person name="MohdZainudin N."/>
            <person name="Xue C."/>
            <person name="Wang R."/>
            <person name="Manning V.A."/>
            <person name="Dhillon B."/>
            <person name="Tu Z.J."/>
            <person name="Steffenson B.J."/>
            <person name="Salamov A."/>
            <person name="Sun H."/>
            <person name="Lowry S."/>
            <person name="LaButti K."/>
            <person name="Han J."/>
            <person name="Copeland A."/>
            <person name="Lindquist E."/>
            <person name="Barry K."/>
            <person name="Schmutz J."/>
            <person name="Baker S.E."/>
            <person name="Ciuffetti L.M."/>
            <person name="Grigoriev I.V."/>
            <person name="Zhong S."/>
            <person name="Turgeon B.G."/>
        </authorList>
    </citation>
    <scope>NUCLEOTIDE SEQUENCE [LARGE SCALE GENOMIC DNA]</scope>
    <source>
        <strain evidence="4">28A</strain>
    </source>
</reference>
<evidence type="ECO:0000256" key="1">
    <source>
        <dbReference type="SAM" id="SignalP"/>
    </source>
</evidence>
<feature type="chain" id="PRO_5004353815" description="WSC domain-containing protein" evidence="1">
    <location>
        <begin position="19"/>
        <end position="246"/>
    </location>
</feature>
<gene>
    <name evidence="3" type="ORF">SETTUDRAFT_34695</name>
</gene>
<sequence>MRAAQVLVLATLCAKAYSYDTQNVMGMDSTHEVLNSLDHFGTSYQCDNVNNYGKAYHEILGSKPSLSCVEPSAQPECSCTCTNGIIFNQPLSASPTASSTPDTCEADKDEWDKREAELLADLANYQKTSAQKEQEWLEKQKDLTNKLTHAQRKTATWVGCAVDSVSSRVLSEATKDSAHMTHSMCQEHCKAYPYYGVEGGRRCFCGKMLKDETRLVYRAECSSARCAGDSKVVCGGNLRTSIFVMR</sequence>
<name>R0JWP7_EXST2</name>
<dbReference type="Pfam" id="PF01822">
    <property type="entry name" value="WSC"/>
    <property type="match status" value="1"/>
</dbReference>
<dbReference type="PROSITE" id="PS51212">
    <property type="entry name" value="WSC"/>
    <property type="match status" value="1"/>
</dbReference>
<dbReference type="Proteomes" id="UP000016935">
    <property type="component" value="Unassembled WGS sequence"/>
</dbReference>
<dbReference type="SMART" id="SM00321">
    <property type="entry name" value="WSC"/>
    <property type="match status" value="1"/>
</dbReference>
<dbReference type="GeneID" id="19403935"/>
<organism evidence="3 4">
    <name type="scientific">Exserohilum turcicum (strain 28A)</name>
    <name type="common">Northern leaf blight fungus</name>
    <name type="synonym">Setosphaeria turcica</name>
    <dbReference type="NCBI Taxonomy" id="671987"/>
    <lineage>
        <taxon>Eukaryota</taxon>
        <taxon>Fungi</taxon>
        <taxon>Dikarya</taxon>
        <taxon>Ascomycota</taxon>
        <taxon>Pezizomycotina</taxon>
        <taxon>Dothideomycetes</taxon>
        <taxon>Pleosporomycetidae</taxon>
        <taxon>Pleosporales</taxon>
        <taxon>Pleosporineae</taxon>
        <taxon>Pleosporaceae</taxon>
        <taxon>Exserohilum</taxon>
    </lineage>
</organism>
<dbReference type="EMBL" id="KB908855">
    <property type="protein sequence ID" value="EOA81929.1"/>
    <property type="molecule type" value="Genomic_DNA"/>
</dbReference>
<proteinExistence type="predicted"/>
<evidence type="ECO:0000313" key="4">
    <source>
        <dbReference type="Proteomes" id="UP000016935"/>
    </source>
</evidence>
<evidence type="ECO:0000259" key="2">
    <source>
        <dbReference type="PROSITE" id="PS51212"/>
    </source>
</evidence>
<dbReference type="AlphaFoldDB" id="R0JWP7"/>
<reference evidence="3 4" key="1">
    <citation type="journal article" date="2012" name="PLoS Pathog.">
        <title>Diverse lifestyles and strategies of plant pathogenesis encoded in the genomes of eighteen Dothideomycetes fungi.</title>
        <authorList>
            <person name="Ohm R.A."/>
            <person name="Feau N."/>
            <person name="Henrissat B."/>
            <person name="Schoch C.L."/>
            <person name="Horwitz B.A."/>
            <person name="Barry K.W."/>
            <person name="Condon B.J."/>
            <person name="Copeland A.C."/>
            <person name="Dhillon B."/>
            <person name="Glaser F."/>
            <person name="Hesse C.N."/>
            <person name="Kosti I."/>
            <person name="LaButti K."/>
            <person name="Lindquist E.A."/>
            <person name="Lucas S."/>
            <person name="Salamov A.A."/>
            <person name="Bradshaw R.E."/>
            <person name="Ciuffetti L."/>
            <person name="Hamelin R.C."/>
            <person name="Kema G.H.J."/>
            <person name="Lawrence C."/>
            <person name="Scott J.A."/>
            <person name="Spatafora J.W."/>
            <person name="Turgeon B.G."/>
            <person name="de Wit P.J.G.M."/>
            <person name="Zhong S."/>
            <person name="Goodwin S.B."/>
            <person name="Grigoriev I.V."/>
        </authorList>
    </citation>
    <scope>NUCLEOTIDE SEQUENCE [LARGE SCALE GENOMIC DNA]</scope>
    <source>
        <strain evidence="4">28A</strain>
    </source>
</reference>
<feature type="signal peptide" evidence="1">
    <location>
        <begin position="1"/>
        <end position="18"/>
    </location>
</feature>
<feature type="domain" description="WSC" evidence="2">
    <location>
        <begin position="154"/>
        <end position="246"/>
    </location>
</feature>
<keyword evidence="1" id="KW-0732">Signal</keyword>
<protein>
    <recommendedName>
        <fullName evidence="2">WSC domain-containing protein</fullName>
    </recommendedName>
</protein>
<dbReference type="OrthoDB" id="3688278at2759"/>
<dbReference type="HOGENOM" id="CLU_077165_0_0_1"/>
<keyword evidence="4" id="KW-1185">Reference proteome</keyword>
<evidence type="ECO:0000313" key="3">
    <source>
        <dbReference type="EMBL" id="EOA81929.1"/>
    </source>
</evidence>